<accession>A0A382MKW1</accession>
<gene>
    <name evidence="1" type="ORF">METZ01_LOCUS301599</name>
</gene>
<sequence length="169" mass="18768">MDWMKLIFITLLMTLLGCQTQKKEAVATKNTTEVVLEEKVHPDKNKEADILCDMEICLQLRNHNISNKSFDIYMLNSVPVAGFQCDFPGINIIGSDGGLLKENEYQTSNSTNRVLSFSMQAKLIPVGEGVLTTIIYSELIEEICMTEIIFAGIGGKQLSNNAPSCMQLN</sequence>
<name>A0A382MKW1_9ZZZZ</name>
<dbReference type="PROSITE" id="PS51257">
    <property type="entry name" value="PROKAR_LIPOPROTEIN"/>
    <property type="match status" value="1"/>
</dbReference>
<dbReference type="AlphaFoldDB" id="A0A382MKW1"/>
<proteinExistence type="predicted"/>
<reference evidence="1" key="1">
    <citation type="submission" date="2018-05" db="EMBL/GenBank/DDBJ databases">
        <authorList>
            <person name="Lanie J.A."/>
            <person name="Ng W.-L."/>
            <person name="Kazmierczak K.M."/>
            <person name="Andrzejewski T.M."/>
            <person name="Davidsen T.M."/>
            <person name="Wayne K.J."/>
            <person name="Tettelin H."/>
            <person name="Glass J.I."/>
            <person name="Rusch D."/>
            <person name="Podicherti R."/>
            <person name="Tsui H.-C.T."/>
            <person name="Winkler M.E."/>
        </authorList>
    </citation>
    <scope>NUCLEOTIDE SEQUENCE</scope>
</reference>
<evidence type="ECO:0000313" key="1">
    <source>
        <dbReference type="EMBL" id="SVC48745.1"/>
    </source>
</evidence>
<protein>
    <submittedName>
        <fullName evidence="1">Uncharacterized protein</fullName>
    </submittedName>
</protein>
<dbReference type="EMBL" id="UINC01093933">
    <property type="protein sequence ID" value="SVC48745.1"/>
    <property type="molecule type" value="Genomic_DNA"/>
</dbReference>
<organism evidence="1">
    <name type="scientific">marine metagenome</name>
    <dbReference type="NCBI Taxonomy" id="408172"/>
    <lineage>
        <taxon>unclassified sequences</taxon>
        <taxon>metagenomes</taxon>
        <taxon>ecological metagenomes</taxon>
    </lineage>
</organism>